<reference evidence="4" key="3">
    <citation type="submission" date="2015-06" db="UniProtKB">
        <authorList>
            <consortium name="EnsemblMetazoa"/>
        </authorList>
    </citation>
    <scope>IDENTIFICATION</scope>
</reference>
<dbReference type="EMBL" id="AMQN01006279">
    <property type="status" value="NOT_ANNOTATED_CDS"/>
    <property type="molecule type" value="Genomic_DNA"/>
</dbReference>
<accession>R7UTB0</accession>
<sequence length="677" mass="75900">MNMLRLRSQIHRLLSRAALESDRCRDAQRMSFSLCMTHWKAAQHKSKDKPLKYPKLARSPRPLALQYYDNMSFRSTSKTETSKEDLLNDEMEELAMELENDLYLDGEEEDDVDSEDEDNRDEGGVRNLFSGPDPSVPISKVPCSGCGALLHCRNPGIQGYVPALKFKSVSSSHLKSSGMVCQRCLLMKKYNVALNASVSPEQYKQIISSIHDVIALVVVIVDVMDMPNSLYAGLSQLIGRRRPVYVIGNKIDLLPPDSKDYLKRTKKMLMQACWQTGLANDNYIQHIGLVSAKTGYGIEKLVTHLMTDWNRKGMKILVKCIWSDAQMLGNPHSSMPCCLPIIANLSREILCFGRLFQNGQVCTTLNLLKFPIVSPAPWRLKERETRLALQQPSEKKKETVRRKLLRETGDLKHATLMGHVGYTFISATEKVLDRKIGQTAEETSNLISASYSFDTHGGRHAHNESNYKRWCYDTPGLVNPEQLINKLTQEELAVVLHQSMLVPRTFVLKPKQVMLMGGLGRIDYADGPKSIYFTAFTSPEIPVRVFDALDADEFYGKHIGTSVLGAPLGDQSRLLRLPSLTAKQFEAVGFGWRESCCDLVLSSLGWVAITAGEEMPITLRGYTPAGQGLALRSPSLLKYAINLRGKRKSRRPAETARAPPGQLTHHPRKHTTPGYLP</sequence>
<evidence type="ECO:0000313" key="5">
    <source>
        <dbReference type="Proteomes" id="UP000014760"/>
    </source>
</evidence>
<dbReference type="FunCoup" id="R7UTB0">
    <property type="interactions" value="1370"/>
</dbReference>
<dbReference type="SUPFAM" id="SSF52540">
    <property type="entry name" value="P-loop containing nucleoside triphosphate hydrolases"/>
    <property type="match status" value="1"/>
</dbReference>
<dbReference type="Pfam" id="PF21516">
    <property type="entry name" value="YqeH-like_C"/>
    <property type="match status" value="1"/>
</dbReference>
<dbReference type="Proteomes" id="UP000014760">
    <property type="component" value="Unassembled WGS sequence"/>
</dbReference>
<dbReference type="OrthoDB" id="1696305at2759"/>
<keyword evidence="5" id="KW-1185">Reference proteome</keyword>
<dbReference type="EMBL" id="KB297987">
    <property type="protein sequence ID" value="ELU09749.1"/>
    <property type="molecule type" value="Genomic_DNA"/>
</dbReference>
<dbReference type="EnsemblMetazoa" id="CapteT19738">
    <property type="protein sequence ID" value="CapteP19738"/>
    <property type="gene ID" value="CapteG19738"/>
</dbReference>
<dbReference type="STRING" id="283909.R7UTB0"/>
<protein>
    <recommendedName>
        <fullName evidence="2">NOA1/YqeH-like C-terminal domain-containing protein</fullName>
    </recommendedName>
</protein>
<evidence type="ECO:0000313" key="4">
    <source>
        <dbReference type="EnsemblMetazoa" id="CapteP19738"/>
    </source>
</evidence>
<dbReference type="InterPro" id="IPR027417">
    <property type="entry name" value="P-loop_NTPase"/>
</dbReference>
<evidence type="ECO:0000313" key="3">
    <source>
        <dbReference type="EMBL" id="ELU09749.1"/>
    </source>
</evidence>
<dbReference type="HOGENOM" id="CLU_014195_1_0_1"/>
<feature type="region of interest" description="Disordered" evidence="1">
    <location>
        <begin position="107"/>
        <end position="131"/>
    </location>
</feature>
<evidence type="ECO:0000259" key="2">
    <source>
        <dbReference type="Pfam" id="PF21516"/>
    </source>
</evidence>
<dbReference type="Gene3D" id="3.40.50.300">
    <property type="entry name" value="P-loop containing nucleotide triphosphate hydrolases"/>
    <property type="match status" value="1"/>
</dbReference>
<feature type="domain" description="NOA1/YqeH-like C-terminal" evidence="2">
    <location>
        <begin position="533"/>
        <end position="633"/>
    </location>
</feature>
<feature type="compositionally biased region" description="Acidic residues" evidence="1">
    <location>
        <begin position="107"/>
        <end position="120"/>
    </location>
</feature>
<gene>
    <name evidence="3" type="ORF">CAPTEDRAFT_19738</name>
</gene>
<proteinExistence type="predicted"/>
<organism evidence="3">
    <name type="scientific">Capitella teleta</name>
    <name type="common">Polychaete worm</name>
    <dbReference type="NCBI Taxonomy" id="283909"/>
    <lineage>
        <taxon>Eukaryota</taxon>
        <taxon>Metazoa</taxon>
        <taxon>Spiralia</taxon>
        <taxon>Lophotrochozoa</taxon>
        <taxon>Annelida</taxon>
        <taxon>Polychaeta</taxon>
        <taxon>Sedentaria</taxon>
        <taxon>Scolecida</taxon>
        <taxon>Capitellidae</taxon>
        <taxon>Capitella</taxon>
    </lineage>
</organism>
<dbReference type="PANTHER" id="PTHR46406">
    <property type="entry name" value="NITRIC OXIDE-ASSOCIATED PROTEIN 1"/>
    <property type="match status" value="1"/>
</dbReference>
<reference evidence="5" key="1">
    <citation type="submission" date="2012-12" db="EMBL/GenBank/DDBJ databases">
        <authorList>
            <person name="Hellsten U."/>
            <person name="Grimwood J."/>
            <person name="Chapman J.A."/>
            <person name="Shapiro H."/>
            <person name="Aerts A."/>
            <person name="Otillar R.P."/>
            <person name="Terry A.Y."/>
            <person name="Boore J.L."/>
            <person name="Simakov O."/>
            <person name="Marletaz F."/>
            <person name="Cho S.-J."/>
            <person name="Edsinger-Gonzales E."/>
            <person name="Havlak P."/>
            <person name="Kuo D.-H."/>
            <person name="Larsson T."/>
            <person name="Lv J."/>
            <person name="Arendt D."/>
            <person name="Savage R."/>
            <person name="Osoegawa K."/>
            <person name="de Jong P."/>
            <person name="Lindberg D.R."/>
            <person name="Seaver E.C."/>
            <person name="Weisblat D.A."/>
            <person name="Putnam N.H."/>
            <person name="Grigoriev I.V."/>
            <person name="Rokhsar D.S."/>
        </authorList>
    </citation>
    <scope>NUCLEOTIDE SEQUENCE</scope>
    <source>
        <strain evidence="5">I ESC-2004</strain>
    </source>
</reference>
<dbReference type="EMBL" id="AMQN01006280">
    <property type="status" value="NOT_ANNOTATED_CDS"/>
    <property type="molecule type" value="Genomic_DNA"/>
</dbReference>
<dbReference type="InterPro" id="IPR052807">
    <property type="entry name" value="Mito_transl_resp_regulator"/>
</dbReference>
<reference evidence="3 5" key="2">
    <citation type="journal article" date="2013" name="Nature">
        <title>Insights into bilaterian evolution from three spiralian genomes.</title>
        <authorList>
            <person name="Simakov O."/>
            <person name="Marletaz F."/>
            <person name="Cho S.J."/>
            <person name="Edsinger-Gonzales E."/>
            <person name="Havlak P."/>
            <person name="Hellsten U."/>
            <person name="Kuo D.H."/>
            <person name="Larsson T."/>
            <person name="Lv J."/>
            <person name="Arendt D."/>
            <person name="Savage R."/>
            <person name="Osoegawa K."/>
            <person name="de Jong P."/>
            <person name="Grimwood J."/>
            <person name="Chapman J.A."/>
            <person name="Shapiro H."/>
            <person name="Aerts A."/>
            <person name="Otillar R.P."/>
            <person name="Terry A.Y."/>
            <person name="Boore J.L."/>
            <person name="Grigoriev I.V."/>
            <person name="Lindberg D.R."/>
            <person name="Seaver E.C."/>
            <person name="Weisblat D.A."/>
            <person name="Putnam N.H."/>
            <person name="Rokhsar D.S."/>
        </authorList>
    </citation>
    <scope>NUCLEOTIDE SEQUENCE</scope>
    <source>
        <strain evidence="3 5">I ESC-2004</strain>
    </source>
</reference>
<evidence type="ECO:0000256" key="1">
    <source>
        <dbReference type="SAM" id="MobiDB-lite"/>
    </source>
</evidence>
<dbReference type="EMBL" id="AMQN01006278">
    <property type="status" value="NOT_ANNOTATED_CDS"/>
    <property type="molecule type" value="Genomic_DNA"/>
</dbReference>
<dbReference type="PANTHER" id="PTHR46406:SF1">
    <property type="entry name" value="NITRIC OXIDE-ASSOCIATED PROTEIN 1"/>
    <property type="match status" value="1"/>
</dbReference>
<dbReference type="InterPro" id="IPR048422">
    <property type="entry name" value="NOA1/YqeH-like_C"/>
</dbReference>
<name>R7UTB0_CAPTE</name>
<dbReference type="OMA" id="LGCTNVG"/>
<feature type="region of interest" description="Disordered" evidence="1">
    <location>
        <begin position="645"/>
        <end position="677"/>
    </location>
</feature>
<dbReference type="AlphaFoldDB" id="R7UTB0"/>